<accession>A0A177KS33</accession>
<gene>
    <name evidence="2" type="ORF">AWH48_05560</name>
</gene>
<evidence type="ECO:0000313" key="3">
    <source>
        <dbReference type="Proteomes" id="UP000077271"/>
    </source>
</evidence>
<evidence type="ECO:0008006" key="4">
    <source>
        <dbReference type="Google" id="ProtNLM"/>
    </source>
</evidence>
<keyword evidence="1" id="KW-0732">Signal</keyword>
<dbReference type="RefSeq" id="WP_018394058.1">
    <property type="nucleotide sequence ID" value="NZ_LQWZ01000023.1"/>
</dbReference>
<name>A0A177KS33_9BACI</name>
<feature type="chain" id="PRO_5038806387" description="Peptidase M23 domain-containing protein" evidence="1">
    <location>
        <begin position="23"/>
        <end position="149"/>
    </location>
</feature>
<feature type="signal peptide" evidence="1">
    <location>
        <begin position="1"/>
        <end position="22"/>
    </location>
</feature>
<comment type="caution">
    <text evidence="2">The sequence shown here is derived from an EMBL/GenBank/DDBJ whole genome shotgun (WGS) entry which is preliminary data.</text>
</comment>
<organism evidence="2 3">
    <name type="scientific">Domibacillus aminovorans</name>
    <dbReference type="NCBI Taxonomy" id="29332"/>
    <lineage>
        <taxon>Bacteria</taxon>
        <taxon>Bacillati</taxon>
        <taxon>Bacillota</taxon>
        <taxon>Bacilli</taxon>
        <taxon>Bacillales</taxon>
        <taxon>Bacillaceae</taxon>
        <taxon>Domibacillus</taxon>
    </lineage>
</organism>
<proteinExistence type="predicted"/>
<reference evidence="2 3" key="1">
    <citation type="submission" date="2016-01" db="EMBL/GenBank/DDBJ databases">
        <title>Investigation of taxonomic status of Bacillus aminovorans.</title>
        <authorList>
            <person name="Verma A."/>
            <person name="Pal Y."/>
            <person name="Krishnamurthi S."/>
        </authorList>
    </citation>
    <scope>NUCLEOTIDE SEQUENCE [LARGE SCALE GENOMIC DNA]</scope>
    <source>
        <strain evidence="2 3">DSM 4337</strain>
    </source>
</reference>
<evidence type="ECO:0000313" key="2">
    <source>
        <dbReference type="EMBL" id="OAH56139.1"/>
    </source>
</evidence>
<dbReference type="EMBL" id="LQWZ01000023">
    <property type="protein sequence ID" value="OAH56139.1"/>
    <property type="molecule type" value="Genomic_DNA"/>
</dbReference>
<dbReference type="OrthoDB" id="2968056at2"/>
<protein>
    <recommendedName>
        <fullName evidence="4">Peptidase M23 domain-containing protein</fullName>
    </recommendedName>
</protein>
<sequence>MKKKIAGSLLLFLFVYANRDHAAVIWLFTDDFTFARTASMYEQHLGILLPSLDKETDRAIMAANVSHGLKADKEGMVVRINRKDHLIVLQHKDDSETEVNGLYVHDFRLFEKVNKGEWIGEAAMESVHIIVRKNGQVISEKIMEPAEID</sequence>
<evidence type="ECO:0000256" key="1">
    <source>
        <dbReference type="SAM" id="SignalP"/>
    </source>
</evidence>
<dbReference type="Proteomes" id="UP000077271">
    <property type="component" value="Unassembled WGS sequence"/>
</dbReference>
<dbReference type="AlphaFoldDB" id="A0A177KS33"/>